<organism evidence="3 4">
    <name type="scientific">Halogeometricum limi</name>
    <dbReference type="NCBI Taxonomy" id="555875"/>
    <lineage>
        <taxon>Archaea</taxon>
        <taxon>Methanobacteriati</taxon>
        <taxon>Methanobacteriota</taxon>
        <taxon>Stenosarchaea group</taxon>
        <taxon>Halobacteria</taxon>
        <taxon>Halobacteriales</taxon>
        <taxon>Haloferacaceae</taxon>
        <taxon>Halogeometricum</taxon>
    </lineage>
</organism>
<proteinExistence type="predicted"/>
<dbReference type="STRING" id="555875.SAMN04488124_2362"/>
<evidence type="ECO:0000313" key="3">
    <source>
        <dbReference type="EMBL" id="SFR55195.1"/>
    </source>
</evidence>
<feature type="domain" description="HVO-A0261-like N-terminal" evidence="2">
    <location>
        <begin position="14"/>
        <end position="84"/>
    </location>
</feature>
<accession>A0A1I6HL74</accession>
<gene>
    <name evidence="3" type="ORF">SAMN04488124_2362</name>
</gene>
<protein>
    <submittedName>
        <fullName evidence="3">Predicted transcriptional regulator, contains HTH domain</fullName>
    </submittedName>
</protein>
<dbReference type="InterPro" id="IPR036390">
    <property type="entry name" value="WH_DNA-bd_sf"/>
</dbReference>
<name>A0A1I6HL74_9EURY</name>
<feature type="domain" description="Methanogenesis regulatory protein FilR1 middle" evidence="1">
    <location>
        <begin position="120"/>
        <end position="247"/>
    </location>
</feature>
<dbReference type="Pfam" id="PF25213">
    <property type="entry name" value="HVO_A0261_N"/>
    <property type="match status" value="1"/>
</dbReference>
<dbReference type="InterPro" id="IPR057527">
    <property type="entry name" value="HVO_A0261-like_N"/>
</dbReference>
<evidence type="ECO:0000259" key="2">
    <source>
        <dbReference type="Pfam" id="PF25213"/>
    </source>
</evidence>
<dbReference type="InterPro" id="IPR013561">
    <property type="entry name" value="FilR1_middle_dom"/>
</dbReference>
<reference evidence="4" key="1">
    <citation type="submission" date="2016-10" db="EMBL/GenBank/DDBJ databases">
        <authorList>
            <person name="Varghese N."/>
            <person name="Submissions S."/>
        </authorList>
    </citation>
    <scope>NUCLEOTIDE SEQUENCE [LARGE SCALE GENOMIC DNA]</scope>
    <source>
        <strain evidence="4">CGMCC 1.8711</strain>
    </source>
</reference>
<keyword evidence="4" id="KW-1185">Reference proteome</keyword>
<dbReference type="AlphaFoldDB" id="A0A1I6HL74"/>
<evidence type="ECO:0000313" key="4">
    <source>
        <dbReference type="Proteomes" id="UP000243250"/>
    </source>
</evidence>
<dbReference type="InterPro" id="IPR036388">
    <property type="entry name" value="WH-like_DNA-bd_sf"/>
</dbReference>
<dbReference type="Proteomes" id="UP000243250">
    <property type="component" value="Unassembled WGS sequence"/>
</dbReference>
<dbReference type="SUPFAM" id="SSF46785">
    <property type="entry name" value="Winged helix' DNA-binding domain"/>
    <property type="match status" value="1"/>
</dbReference>
<dbReference type="OrthoDB" id="11410at2157"/>
<dbReference type="EMBL" id="FOYS01000003">
    <property type="protein sequence ID" value="SFR55195.1"/>
    <property type="molecule type" value="Genomic_DNA"/>
</dbReference>
<dbReference type="RefSeq" id="WP_089880930.1">
    <property type="nucleotide sequence ID" value="NZ_FOYS01000003.1"/>
</dbReference>
<dbReference type="Pfam" id="PF08350">
    <property type="entry name" value="FilR1_middle"/>
    <property type="match status" value="1"/>
</dbReference>
<evidence type="ECO:0000259" key="1">
    <source>
        <dbReference type="Pfam" id="PF08350"/>
    </source>
</evidence>
<sequence>MSKERRSLEDVVLTREDVLRAVVLEPRDKRELTEAVESSRSTVDRAIRELRDAGLVKRVDGRYEATVAGGCSLDAAEQFHERIRDVGDAVAVLNQLPVDGPLDRRFLADADAYAATPEMPDGVVQQLFDSVRTAKRLRGIAPVVLSGHFEGFYEAATAGDTQVEMLISDSVVSQLVSTAATRAVFLEQLRDENVTISRAEIPFSFGLWVTEWEAGILVYTDTGVGGLLRNDSDEAVAWAESVFADLAADADRITPDGIRSVGDD</sequence>
<dbReference type="Gene3D" id="1.10.10.10">
    <property type="entry name" value="Winged helix-like DNA-binding domain superfamily/Winged helix DNA-binding domain"/>
    <property type="match status" value="1"/>
</dbReference>